<dbReference type="AlphaFoldDB" id="A0A2V3VTR5"/>
<evidence type="ECO:0000313" key="3">
    <source>
        <dbReference type="Proteomes" id="UP000247978"/>
    </source>
</evidence>
<dbReference type="SMART" id="SM00471">
    <property type="entry name" value="HDc"/>
    <property type="match status" value="1"/>
</dbReference>
<gene>
    <name evidence="2" type="ORF">DFR56_112104</name>
</gene>
<dbReference type="SUPFAM" id="SSF109604">
    <property type="entry name" value="HD-domain/PDEase-like"/>
    <property type="match status" value="1"/>
</dbReference>
<name>A0A2V3VTR5_9BACI</name>
<dbReference type="Proteomes" id="UP000247978">
    <property type="component" value="Unassembled WGS sequence"/>
</dbReference>
<dbReference type="InterPro" id="IPR006674">
    <property type="entry name" value="HD_domain"/>
</dbReference>
<dbReference type="PROSITE" id="PS51831">
    <property type="entry name" value="HD"/>
    <property type="match status" value="1"/>
</dbReference>
<dbReference type="Gene3D" id="1.20.58.1910">
    <property type="match status" value="1"/>
</dbReference>
<dbReference type="PANTHER" id="PTHR33594">
    <property type="entry name" value="SUPERFAMILY HYDROLASE, PUTATIVE (AFU_ORTHOLOGUE AFUA_1G03035)-RELATED"/>
    <property type="match status" value="1"/>
</dbReference>
<reference evidence="2 3" key="1">
    <citation type="submission" date="2018-05" db="EMBL/GenBank/DDBJ databases">
        <title>Genomic Encyclopedia of Type Strains, Phase IV (KMG-IV): sequencing the most valuable type-strain genomes for metagenomic binning, comparative biology and taxonomic classification.</title>
        <authorList>
            <person name="Goeker M."/>
        </authorList>
    </citation>
    <scope>NUCLEOTIDE SEQUENCE [LARGE SCALE GENOMIC DNA]</scope>
    <source>
        <strain evidence="2 3">DSM 28556</strain>
    </source>
</reference>
<evidence type="ECO:0000259" key="1">
    <source>
        <dbReference type="PROSITE" id="PS51831"/>
    </source>
</evidence>
<feature type="domain" description="HD" evidence="1">
    <location>
        <begin position="33"/>
        <end position="134"/>
    </location>
</feature>
<comment type="caution">
    <text evidence="2">The sequence shown here is derived from an EMBL/GenBank/DDBJ whole genome shotgun (WGS) entry which is preliminary data.</text>
</comment>
<keyword evidence="3" id="KW-1185">Reference proteome</keyword>
<dbReference type="RefSeq" id="WP_170124507.1">
    <property type="nucleotide sequence ID" value="NZ_JBHUHB010000001.1"/>
</dbReference>
<proteinExistence type="predicted"/>
<dbReference type="Pfam" id="PF01966">
    <property type="entry name" value="HD"/>
    <property type="match status" value="1"/>
</dbReference>
<dbReference type="Gene3D" id="1.10.472.50">
    <property type="entry name" value="HD-domain/PDEase-like"/>
    <property type="match status" value="1"/>
</dbReference>
<dbReference type="CDD" id="cd00077">
    <property type="entry name" value="HDc"/>
    <property type="match status" value="1"/>
</dbReference>
<evidence type="ECO:0000313" key="2">
    <source>
        <dbReference type="EMBL" id="PXW85126.1"/>
    </source>
</evidence>
<accession>A0A2V3VTR5</accession>
<protein>
    <recommendedName>
        <fullName evidence="1">HD domain-containing protein</fullName>
    </recommendedName>
</protein>
<organism evidence="2 3">
    <name type="scientific">Pseudogracilibacillus auburnensis</name>
    <dbReference type="NCBI Taxonomy" id="1494959"/>
    <lineage>
        <taxon>Bacteria</taxon>
        <taxon>Bacillati</taxon>
        <taxon>Bacillota</taxon>
        <taxon>Bacilli</taxon>
        <taxon>Bacillales</taxon>
        <taxon>Bacillaceae</taxon>
        <taxon>Pseudogracilibacillus</taxon>
    </lineage>
</organism>
<dbReference type="EMBL" id="QJJQ01000012">
    <property type="protein sequence ID" value="PXW85126.1"/>
    <property type="molecule type" value="Genomic_DNA"/>
</dbReference>
<sequence>MCRSNDAIDKNEVITNTIAYVQNALEGEGTGHDWWHIDRVTKLTKKIAEKENANMFICIMAALLHDIADEKLNESEKIGIKKVRSWLASQSVDHEATEQIMDIITSISFKGGNGLQLNSVEAKVVQDADRLDAIGAIGIARCFVYSGATSSPIHDPFIKPREHMTKEEYRHNKSTAINHFYEKLLKLKDLMNTETGKQLAIERHRFMEMFLDEFYEEWEGRR</sequence>
<dbReference type="InterPro" id="IPR003607">
    <property type="entry name" value="HD/PDEase_dom"/>
</dbReference>
<dbReference type="PANTHER" id="PTHR33594:SF1">
    <property type="entry name" value="HD_PDEASE DOMAIN-CONTAINING PROTEIN"/>
    <property type="match status" value="1"/>
</dbReference>